<evidence type="ECO:0008006" key="3">
    <source>
        <dbReference type="Google" id="ProtNLM"/>
    </source>
</evidence>
<dbReference type="eggNOG" id="ENOG502ZX7B">
    <property type="taxonomic scope" value="Bacteria"/>
</dbReference>
<dbReference type="InterPro" id="IPR025580">
    <property type="entry name" value="Gp46"/>
</dbReference>
<dbReference type="Proteomes" id="UP000000272">
    <property type="component" value="Chromosome"/>
</dbReference>
<dbReference type="OrthoDB" id="1901795at2"/>
<dbReference type="Pfam" id="PF14265">
    <property type="entry name" value="DUF4355"/>
    <property type="match status" value="1"/>
</dbReference>
<keyword evidence="2" id="KW-1185">Reference proteome</keyword>
<accession>D9S3R0</accession>
<dbReference type="HOGENOM" id="CLU_113633_1_0_9"/>
<proteinExistence type="predicted"/>
<evidence type="ECO:0000313" key="2">
    <source>
        <dbReference type="Proteomes" id="UP000000272"/>
    </source>
</evidence>
<gene>
    <name evidence="1" type="ordered locus">Toce_1281</name>
</gene>
<dbReference type="KEGG" id="toc:Toce_1281"/>
<name>D9S3R0_THEOJ</name>
<dbReference type="RefSeq" id="WP_013276075.1">
    <property type="nucleotide sequence ID" value="NC_014377.1"/>
</dbReference>
<dbReference type="AlphaFoldDB" id="D9S3R0"/>
<organism evidence="1 2">
    <name type="scientific">Thermosediminibacter oceani (strain ATCC BAA-1034 / DSM 16646 / JW/IW-1228P)</name>
    <dbReference type="NCBI Taxonomy" id="555079"/>
    <lineage>
        <taxon>Bacteria</taxon>
        <taxon>Bacillati</taxon>
        <taxon>Bacillota</taxon>
        <taxon>Clostridia</taxon>
        <taxon>Thermosediminibacterales</taxon>
        <taxon>Thermosediminibacteraceae</taxon>
        <taxon>Thermosediminibacter</taxon>
    </lineage>
</organism>
<dbReference type="STRING" id="555079.Toce_1281"/>
<dbReference type="EMBL" id="CP002131">
    <property type="protein sequence ID" value="ADL08037.1"/>
    <property type="molecule type" value="Genomic_DNA"/>
</dbReference>
<protein>
    <recommendedName>
        <fullName evidence="3">DUF4355 domain-containing protein</fullName>
    </recommendedName>
</protein>
<reference evidence="1 2" key="1">
    <citation type="journal article" date="2010" name="Stand. Genomic Sci.">
        <title>Complete genome sequence of Thermosediminibacter oceani type strain (JW/IW-1228P).</title>
        <authorList>
            <person name="Pitluck S."/>
            <person name="Yasawong M."/>
            <person name="Munk C."/>
            <person name="Nolan M."/>
            <person name="Lapidus A."/>
            <person name="Lucas S."/>
            <person name="Glavina Del Rio T."/>
            <person name="Tice H."/>
            <person name="Cheng J.F."/>
            <person name="Bruce D."/>
            <person name="Detter C."/>
            <person name="Tapia R."/>
            <person name="Han C."/>
            <person name="Goodwin L."/>
            <person name="Liolios K."/>
            <person name="Ivanova N."/>
            <person name="Mavromatis K."/>
            <person name="Mikhailova N."/>
            <person name="Pati A."/>
            <person name="Chen A."/>
            <person name="Palaniappan K."/>
            <person name="Land M."/>
            <person name="Hauser L."/>
            <person name="Chang Y.J."/>
            <person name="Jeffries C.D."/>
            <person name="Rohde M."/>
            <person name="Spring S."/>
            <person name="Sikorski J."/>
            <person name="Goker M."/>
            <person name="Woyke T."/>
            <person name="Bristow J."/>
            <person name="Eisen J.A."/>
            <person name="Markowitz V."/>
            <person name="Hugenholtz P."/>
            <person name="Kyrpides N.C."/>
            <person name="Klenk H.P."/>
        </authorList>
    </citation>
    <scope>NUCLEOTIDE SEQUENCE [LARGE SCALE GENOMIC DNA]</scope>
    <source>
        <strain evidence="2">ATCC BAA-1034 / DSM 16646 / JW/IW-1228P</strain>
    </source>
</reference>
<sequence length="200" mass="23773">MTLEEVKAFLEANQDKDEVKSFISGFITLEKVKSLVNENPEFKSWFDSERDKHLQKGLEKWKSNNLQKLIDEEIKRRYPEKDEKDIEIAKLRAEFEKMKAEALRKDLTNKALKIAQERGLPTEIIDFFVGEDERTTTDNLMKLERVFNEAVNNIVQQRLKGTYQPPKETETQTRVFTKDDLKNMTEEEINKYWGKFKIQY</sequence>
<evidence type="ECO:0000313" key="1">
    <source>
        <dbReference type="EMBL" id="ADL08037.1"/>
    </source>
</evidence>